<dbReference type="Pfam" id="PF01979">
    <property type="entry name" value="Amidohydro_1"/>
    <property type="match status" value="1"/>
</dbReference>
<comment type="similarity">
    <text evidence="4">Belongs to the glucosamine/galactosamine-6-phosphate isomerase family. NagB subfamily.</text>
</comment>
<organism evidence="7 8">
    <name type="scientific">Candidatus Sodalis endolongispinus</name>
    <dbReference type="NCBI Taxonomy" id="2812662"/>
    <lineage>
        <taxon>Bacteria</taxon>
        <taxon>Pseudomonadati</taxon>
        <taxon>Pseudomonadota</taxon>
        <taxon>Gammaproteobacteria</taxon>
        <taxon>Enterobacterales</taxon>
        <taxon>Bruguierivoracaceae</taxon>
        <taxon>Sodalis</taxon>
    </lineage>
</organism>
<name>A0ABS5YC69_9GAMM</name>
<feature type="site" description="Part of the allosteric site" evidence="4">
    <location>
        <position position="161"/>
    </location>
</feature>
<dbReference type="InterPro" id="IPR011059">
    <property type="entry name" value="Metal-dep_hydrolase_composite"/>
</dbReference>
<dbReference type="InterPro" id="IPR003764">
    <property type="entry name" value="GlcNAc_6-P_deAcase"/>
</dbReference>
<feature type="domain" description="Glucosamine/galactosamine-6-phosphate isomerase" evidence="5">
    <location>
        <begin position="8"/>
        <end position="230"/>
    </location>
</feature>
<comment type="similarity">
    <text evidence="1">Belongs to the metallo-dependent hydrolases superfamily. NagA family.</text>
</comment>
<feature type="active site" description="For ring-opening step" evidence="4">
    <location>
        <position position="148"/>
    </location>
</feature>
<evidence type="ECO:0000313" key="8">
    <source>
        <dbReference type="Proteomes" id="UP000811282"/>
    </source>
</evidence>
<dbReference type="InterPro" id="IPR037171">
    <property type="entry name" value="NagB/RpiA_transferase-like"/>
</dbReference>
<comment type="caution">
    <text evidence="7">The sequence shown here is derived from an EMBL/GenBank/DDBJ whole genome shotgun (WGS) entry which is preliminary data.</text>
</comment>
<dbReference type="NCBIfam" id="NF008371">
    <property type="entry name" value="PRK11170.1"/>
    <property type="match status" value="1"/>
</dbReference>
<dbReference type="InterPro" id="IPR004547">
    <property type="entry name" value="Glucosamine6P_isomerase"/>
</dbReference>
<comment type="pathway">
    <text evidence="4">Amino-sugar metabolism; N-acetylneuraminate degradation; D-fructose 6-phosphate from N-acetylneuraminate: step 5/5.</text>
</comment>
<accession>A0ABS5YC69</accession>
<dbReference type="InterPro" id="IPR018321">
    <property type="entry name" value="Glucosamine6P_isomerase_CS"/>
</dbReference>
<feature type="site" description="Part of the allosteric site" evidence="4">
    <location>
        <position position="158"/>
    </location>
</feature>
<comment type="catalytic activity">
    <reaction evidence="4">
        <text>alpha-D-glucosamine 6-phosphate + H2O = beta-D-fructose 6-phosphate + NH4(+)</text>
        <dbReference type="Rhea" id="RHEA:12172"/>
        <dbReference type="ChEBI" id="CHEBI:15377"/>
        <dbReference type="ChEBI" id="CHEBI:28938"/>
        <dbReference type="ChEBI" id="CHEBI:57634"/>
        <dbReference type="ChEBI" id="CHEBI:75989"/>
        <dbReference type="EC" id="3.5.99.6"/>
    </reaction>
</comment>
<dbReference type="SUPFAM" id="SSF100950">
    <property type="entry name" value="NagB/RpiA/CoA transferase-like"/>
    <property type="match status" value="1"/>
</dbReference>
<comment type="activity regulation">
    <text evidence="4">Allosterically activated by N-acetylglucosamine 6-phosphate (GlcNAc6P).</text>
</comment>
<dbReference type="CDD" id="cd00854">
    <property type="entry name" value="NagA"/>
    <property type="match status" value="1"/>
</dbReference>
<dbReference type="Pfam" id="PF01182">
    <property type="entry name" value="Glucosamine_iso"/>
    <property type="match status" value="1"/>
</dbReference>
<evidence type="ECO:0000313" key="7">
    <source>
        <dbReference type="EMBL" id="MBT9432567.1"/>
    </source>
</evidence>
<keyword evidence="4" id="KW-0021">Allosteric enzyme</keyword>
<dbReference type="SUPFAM" id="SSF51338">
    <property type="entry name" value="Composite domain of metallo-dependent hydrolases"/>
    <property type="match status" value="1"/>
</dbReference>
<dbReference type="NCBIfam" id="TIGR00502">
    <property type="entry name" value="nagB"/>
    <property type="match status" value="1"/>
</dbReference>
<dbReference type="PROSITE" id="PS01161">
    <property type="entry name" value="GLC_GALNAC_ISOMERASE"/>
    <property type="match status" value="1"/>
</dbReference>
<dbReference type="NCBIfam" id="NF001685">
    <property type="entry name" value="PRK00443.1-5"/>
    <property type="match status" value="1"/>
</dbReference>
<keyword evidence="2 4" id="KW-0378">Hydrolase</keyword>
<protein>
    <recommendedName>
        <fullName evidence="4">Glucosamine-6-phosphate deaminase</fullName>
        <ecNumber evidence="4">3.5.99.6</ecNumber>
    </recommendedName>
    <alternativeName>
        <fullName evidence="4">GlcN6P deaminase</fullName>
        <shortName evidence="4">GNPDA</shortName>
    </alternativeName>
    <alternativeName>
        <fullName evidence="4">Glucosamine-6-phosphate isomerase</fullName>
    </alternativeName>
</protein>
<keyword evidence="8" id="KW-1185">Reference proteome</keyword>
<dbReference type="InterPro" id="IPR006148">
    <property type="entry name" value="Glc/Gal-6P_isomerase"/>
</dbReference>
<dbReference type="InterPro" id="IPR032466">
    <property type="entry name" value="Metal_Hydrolase"/>
</dbReference>
<evidence type="ECO:0000256" key="2">
    <source>
        <dbReference type="ARBA" id="ARBA00022801"/>
    </source>
</evidence>
<comment type="subunit">
    <text evidence="4">Homohexamer.</text>
</comment>
<dbReference type="Gene3D" id="3.20.20.140">
    <property type="entry name" value="Metal-dependent hydrolases"/>
    <property type="match status" value="1"/>
</dbReference>
<dbReference type="PANTHER" id="PTHR11280:SF5">
    <property type="entry name" value="GLUCOSAMINE-6-PHOSPHATE ISOMERASE"/>
    <property type="match status" value="1"/>
</dbReference>
<gene>
    <name evidence="7" type="primary">nagA</name>
    <name evidence="4" type="synonym">nagB</name>
    <name evidence="7" type="ORF">JZM24_11365</name>
</gene>
<feature type="active site" description="Proton acceptor; for enolization step" evidence="4">
    <location>
        <position position="72"/>
    </location>
</feature>
<dbReference type="EMBL" id="JAFJYC010000001">
    <property type="protein sequence ID" value="MBT9432567.1"/>
    <property type="molecule type" value="Genomic_DNA"/>
</dbReference>
<feature type="site" description="Part of the allosteric site" evidence="4">
    <location>
        <position position="160"/>
    </location>
</feature>
<dbReference type="Gene3D" id="3.40.50.1360">
    <property type="match status" value="1"/>
</dbReference>
<feature type="site" description="Part of the allosteric site" evidence="4">
    <location>
        <position position="151"/>
    </location>
</feature>
<sequence length="653" mass="71159">MRLIPLNTAAQVGQLAARHIVNRINAFNPSADRPFILGLPTGSTPLEAYKSLIAMHKAGQVSFKHVVTFNMDEYVGLPVEHPESYHSFMFNNFFNYIDIPRENINLLNGNAPDIDAECRRYEEKIKSYGKIHLFMGGVGNDGHIAFNEPGSSLASRTRIKTLTQETRRANSRFFDNDIEQVPRYALTVGVGTLLDAQEVMILVIGHNKAQALQAAVEGNVNHMWTITCLQLHAKAVMVCDEPSTQELKVKTVNYFRELEQDNLTPPTNLPELTMYALTNGRIYTGSEILDNHALVIANGVIDAICPVDSLPDGIERRDLAGAALAPGFIDLQLNGCGGVQFNDSLDALSVDTLETMQAANQRSGCTSFLPTLITSTDEFMRRAVEVMRAYLAQHQHQALGLHLEGPYLSPAKKGTHDPALMRAPSEEMVAFLCANSDVICKMTLAPEQVDASVIRRLSDAGIRVSIGHSNATYQQAKAGFAAGISFATHLFNAMPPMVGREPGVIGALFDAPEIYCGIIADGLHVNWANIRNAKRIKGDRLILVTDATAPAGAENIDRFIFAGKTIYYRDGLCVDEHGTLSGSALTMIEAVRGSVEFAGIALEEALRMATLYPARALGMDARLGALTVGKIANLTAFTRDYKISKTIVNGDEV</sequence>
<comment type="function">
    <text evidence="4">Catalyzes the reversible isomerization-deamination of glucosamine 6-phosphate (GlcN6P) to form fructose 6-phosphate (Fru6P) and ammonium ion.</text>
</comment>
<dbReference type="NCBIfam" id="TIGR00221">
    <property type="entry name" value="nagA"/>
    <property type="match status" value="1"/>
</dbReference>
<dbReference type="SUPFAM" id="SSF51556">
    <property type="entry name" value="Metallo-dependent hydrolases"/>
    <property type="match status" value="1"/>
</dbReference>
<reference evidence="7 8" key="1">
    <citation type="journal article" date="2021" name="Genome Biol. Evol.">
        <title>The evolution of interdependence in a four-way mealybug symbiosis.</title>
        <authorList>
            <person name="Garber A.I."/>
            <person name="Kupper M."/>
            <person name="Laetsch D.R."/>
            <person name="Weldon S.R."/>
            <person name="Ladinsky M.S."/>
            <person name="Bjorkman P.J."/>
            <person name="McCutcheon J.P."/>
        </authorList>
    </citation>
    <scope>NUCLEOTIDE SEQUENCE [LARGE SCALE GENOMIC DNA]</scope>
    <source>
        <strain evidence="7">SOD</strain>
    </source>
</reference>
<evidence type="ECO:0000256" key="3">
    <source>
        <dbReference type="ARBA" id="ARBA00023277"/>
    </source>
</evidence>
<proteinExistence type="inferred from homology"/>
<dbReference type="Proteomes" id="UP000811282">
    <property type="component" value="Unassembled WGS sequence"/>
</dbReference>
<evidence type="ECO:0000259" key="5">
    <source>
        <dbReference type="Pfam" id="PF01182"/>
    </source>
</evidence>
<feature type="active site" description="For ring-opening step" evidence="4">
    <location>
        <position position="141"/>
    </location>
</feature>
<dbReference type="InterPro" id="IPR006680">
    <property type="entry name" value="Amidohydro-rel"/>
</dbReference>
<evidence type="ECO:0000256" key="4">
    <source>
        <dbReference type="HAMAP-Rule" id="MF_01241"/>
    </source>
</evidence>
<dbReference type="GO" id="GO:0008448">
    <property type="term" value="F:N-acetylglucosamine-6-phosphate deacetylase activity"/>
    <property type="evidence" value="ECO:0007669"/>
    <property type="project" value="UniProtKB-EC"/>
</dbReference>
<comment type="caution">
    <text evidence="4">Lacks conserved residue(s) required for the propagation of feature annotation.</text>
</comment>
<feature type="active site" description="Proton acceptor; for ring-opening step" evidence="4">
    <location>
        <position position="143"/>
    </location>
</feature>
<dbReference type="CDD" id="cd01399">
    <property type="entry name" value="GlcN6P_deaminase"/>
    <property type="match status" value="1"/>
</dbReference>
<dbReference type="PANTHER" id="PTHR11280">
    <property type="entry name" value="GLUCOSAMINE-6-PHOSPHATE ISOMERASE"/>
    <property type="match status" value="1"/>
</dbReference>
<dbReference type="Gene3D" id="2.30.40.10">
    <property type="entry name" value="Urease, subunit C, domain 1"/>
    <property type="match status" value="1"/>
</dbReference>
<evidence type="ECO:0000256" key="1">
    <source>
        <dbReference type="ARBA" id="ARBA00010716"/>
    </source>
</evidence>
<dbReference type="EC" id="3.5.99.6" evidence="4"/>
<dbReference type="HAMAP" id="MF_01241">
    <property type="entry name" value="GlcN6P_deamin"/>
    <property type="match status" value="1"/>
</dbReference>
<evidence type="ECO:0000259" key="6">
    <source>
        <dbReference type="Pfam" id="PF01979"/>
    </source>
</evidence>
<feature type="domain" description="Amidohydrolase-related" evidence="6">
    <location>
        <begin position="324"/>
        <end position="653"/>
    </location>
</feature>
<keyword evidence="3 4" id="KW-0119">Carbohydrate metabolism</keyword>